<dbReference type="EMBL" id="JAJOMB010000017">
    <property type="protein sequence ID" value="MCD5314633.1"/>
    <property type="molecule type" value="Genomic_DNA"/>
</dbReference>
<evidence type="ECO:0000313" key="3">
    <source>
        <dbReference type="Proteomes" id="UP001138997"/>
    </source>
</evidence>
<dbReference type="RefSeq" id="WP_231447328.1">
    <property type="nucleotide sequence ID" value="NZ_JAJOMB010000017.1"/>
</dbReference>
<evidence type="ECO:0000256" key="1">
    <source>
        <dbReference type="SAM" id="Phobius"/>
    </source>
</evidence>
<reference evidence="2" key="1">
    <citation type="submission" date="2021-11" db="EMBL/GenBank/DDBJ databases">
        <title>Streptomyces corallinus and Kineosporia corallina sp. nov., two new coral-derived marine actinobacteria.</title>
        <authorList>
            <person name="Buangrab K."/>
            <person name="Sutthacheep M."/>
            <person name="Yeemin T."/>
            <person name="Harunari E."/>
            <person name="Igarashi Y."/>
            <person name="Sripreechasak P."/>
            <person name="Kanchanasin P."/>
            <person name="Tanasupawat S."/>
            <person name="Phongsopitanun W."/>
        </authorList>
    </citation>
    <scope>NUCLEOTIDE SEQUENCE</scope>
    <source>
        <strain evidence="2">JCM 31032</strain>
    </source>
</reference>
<keyword evidence="1" id="KW-1133">Transmembrane helix</keyword>
<protein>
    <submittedName>
        <fullName evidence="2">DUF445 domain-containing protein</fullName>
    </submittedName>
</protein>
<dbReference type="GO" id="GO:0005886">
    <property type="term" value="C:plasma membrane"/>
    <property type="evidence" value="ECO:0007669"/>
    <property type="project" value="TreeGrafter"/>
</dbReference>
<proteinExistence type="predicted"/>
<dbReference type="Pfam" id="PF04286">
    <property type="entry name" value="DUF445"/>
    <property type="match status" value="1"/>
</dbReference>
<keyword evidence="3" id="KW-1185">Reference proteome</keyword>
<gene>
    <name evidence="2" type="ORF">LR394_27370</name>
</gene>
<dbReference type="Proteomes" id="UP001138997">
    <property type="component" value="Unassembled WGS sequence"/>
</dbReference>
<dbReference type="AlphaFoldDB" id="A0A9X1NI89"/>
<comment type="caution">
    <text evidence="2">The sequence shown here is derived from an EMBL/GenBank/DDBJ whole genome shotgun (WGS) entry which is preliminary data.</text>
</comment>
<feature type="transmembrane region" description="Helical" evidence="1">
    <location>
        <begin position="33"/>
        <end position="49"/>
    </location>
</feature>
<dbReference type="InterPro" id="IPR007383">
    <property type="entry name" value="DUF445"/>
</dbReference>
<keyword evidence="1" id="KW-0812">Transmembrane</keyword>
<dbReference type="PANTHER" id="PTHR38442:SF1">
    <property type="entry name" value="INNER MEMBRANE PROTEIN"/>
    <property type="match status" value="1"/>
</dbReference>
<keyword evidence="1" id="KW-0472">Membrane</keyword>
<dbReference type="PANTHER" id="PTHR38442">
    <property type="entry name" value="INNER MEMBRANE PROTEIN-RELATED"/>
    <property type="match status" value="1"/>
</dbReference>
<organism evidence="2 3">
    <name type="scientific">Kineosporia babensis</name>
    <dbReference type="NCBI Taxonomy" id="499548"/>
    <lineage>
        <taxon>Bacteria</taxon>
        <taxon>Bacillati</taxon>
        <taxon>Actinomycetota</taxon>
        <taxon>Actinomycetes</taxon>
        <taxon>Kineosporiales</taxon>
        <taxon>Kineosporiaceae</taxon>
        <taxon>Kineosporia</taxon>
    </lineage>
</organism>
<sequence>MSVATGRPPIAPKVSGSAEADEIRRVRLRRMKLVATTLLVIAAVIYLLTLNQDGWLGFVNAGAEAAMVGALADWFAVTALFRHPLGLPIPHTALIPTRKDQIGESLQEFVADNFLSEEIVREKIRQAEVTSRVGSWLAEPEHAERVGAELATAGHGVLSVLRDDDVAAMLEQVVVPRAADIPVSPLAGGLLDGILDDGAHRRLVDLLLDEGRSWLETNQERVMLLVTEQAPGWTPQWVDNRIATRVYTEMHRWLSEVSDDQQHPARQALDDLLRRLARDLRTDPETQAKVEAIKIRLLEHPELRKATIALWSTVRRMLIDALADPEGELRRRMVSALVDLGARLSGDKTLQARLDSYAEDVIGYVVRNYAGELSMVISETVQRWDAEDASRKIELHVGRDLQFIRINGTVVGALAGLVIHSVSVLLS</sequence>
<name>A0A9X1NI89_9ACTN</name>
<evidence type="ECO:0000313" key="2">
    <source>
        <dbReference type="EMBL" id="MCD5314633.1"/>
    </source>
</evidence>
<accession>A0A9X1NI89</accession>